<name>A0A0L0F5X2_9EUKA</name>
<dbReference type="EMBL" id="KQ247754">
    <property type="protein sequence ID" value="KNC71986.1"/>
    <property type="molecule type" value="Genomic_DNA"/>
</dbReference>
<protein>
    <submittedName>
        <fullName evidence="2">Uncharacterized protein</fullName>
    </submittedName>
</protein>
<evidence type="ECO:0000256" key="1">
    <source>
        <dbReference type="SAM" id="MobiDB-lite"/>
    </source>
</evidence>
<organism evidence="2 3">
    <name type="scientific">Sphaeroforma arctica JP610</name>
    <dbReference type="NCBI Taxonomy" id="667725"/>
    <lineage>
        <taxon>Eukaryota</taxon>
        <taxon>Ichthyosporea</taxon>
        <taxon>Ichthyophonida</taxon>
        <taxon>Sphaeroforma</taxon>
    </lineage>
</organism>
<feature type="region of interest" description="Disordered" evidence="1">
    <location>
        <begin position="54"/>
        <end position="73"/>
    </location>
</feature>
<dbReference type="RefSeq" id="XP_014145888.1">
    <property type="nucleotide sequence ID" value="XM_014290413.1"/>
</dbReference>
<dbReference type="GeneID" id="25915970"/>
<sequence>QAPNPVESVSSKMANLMGPSFPPILKQLSNTQTAEKKTAPVRLRSNSYALVPNATGSHLMGYPSSGTEETPDTRAIVPQPGKRVNGVHVVAVTLSYLLPMVRGSPQLWSEILEYIDIAIRTGGTVLLDMVGSSAYCFVFYASILSNM</sequence>
<feature type="non-terminal residue" evidence="2">
    <location>
        <position position="1"/>
    </location>
</feature>
<dbReference type="Proteomes" id="UP000054560">
    <property type="component" value="Unassembled WGS sequence"/>
</dbReference>
<accession>A0A0L0F5X2</accession>
<dbReference type="AlphaFoldDB" id="A0A0L0F5X2"/>
<keyword evidence="3" id="KW-1185">Reference proteome</keyword>
<evidence type="ECO:0000313" key="2">
    <source>
        <dbReference type="EMBL" id="KNC71986.1"/>
    </source>
</evidence>
<gene>
    <name evidence="2" type="ORF">SARC_15466</name>
</gene>
<proteinExistence type="predicted"/>
<reference evidence="2 3" key="1">
    <citation type="submission" date="2011-02" db="EMBL/GenBank/DDBJ databases">
        <title>The Genome Sequence of Sphaeroforma arctica JP610.</title>
        <authorList>
            <consortium name="The Broad Institute Genome Sequencing Platform"/>
            <person name="Russ C."/>
            <person name="Cuomo C."/>
            <person name="Young S.K."/>
            <person name="Zeng Q."/>
            <person name="Gargeya S."/>
            <person name="Alvarado L."/>
            <person name="Berlin A."/>
            <person name="Chapman S.B."/>
            <person name="Chen Z."/>
            <person name="Freedman E."/>
            <person name="Gellesch M."/>
            <person name="Goldberg J."/>
            <person name="Griggs A."/>
            <person name="Gujja S."/>
            <person name="Heilman E."/>
            <person name="Heiman D."/>
            <person name="Howarth C."/>
            <person name="Mehta T."/>
            <person name="Neiman D."/>
            <person name="Pearson M."/>
            <person name="Roberts A."/>
            <person name="Saif S."/>
            <person name="Shea T."/>
            <person name="Shenoy N."/>
            <person name="Sisk P."/>
            <person name="Stolte C."/>
            <person name="Sykes S."/>
            <person name="White J."/>
            <person name="Yandava C."/>
            <person name="Burger G."/>
            <person name="Gray M.W."/>
            <person name="Holland P.W.H."/>
            <person name="King N."/>
            <person name="Lang F.B.F."/>
            <person name="Roger A.J."/>
            <person name="Ruiz-Trillo I."/>
            <person name="Haas B."/>
            <person name="Nusbaum C."/>
            <person name="Birren B."/>
        </authorList>
    </citation>
    <scope>NUCLEOTIDE SEQUENCE [LARGE SCALE GENOMIC DNA]</scope>
    <source>
        <strain evidence="2 3">JP610</strain>
    </source>
</reference>
<evidence type="ECO:0000313" key="3">
    <source>
        <dbReference type="Proteomes" id="UP000054560"/>
    </source>
</evidence>